<protein>
    <submittedName>
        <fullName evidence="1">Uncharacterized protein</fullName>
    </submittedName>
</protein>
<proteinExistence type="predicted"/>
<dbReference type="Proteomes" id="UP000294360">
    <property type="component" value="Plasmid 3"/>
</dbReference>
<sequence>MSGNFRWGTLKITLRVCPKGGSVRYDRRPLLSPFRRSLIGQLLLFRAHLRRSRAKLAFPKTAIRSGCLGDTFCAICAAEPEQRS</sequence>
<geneLocation type="plasmid" evidence="1 2">
    <name>3</name>
</geneLocation>
<evidence type="ECO:0000313" key="1">
    <source>
        <dbReference type="EMBL" id="VFU17685.1"/>
    </source>
</evidence>
<dbReference type="EMBL" id="LR536452">
    <property type="protein sequence ID" value="VFU17685.1"/>
    <property type="molecule type" value="Genomic_DNA"/>
</dbReference>
<keyword evidence="1" id="KW-0614">Plasmid</keyword>
<organism evidence="1 2">
    <name type="scientific">Methylocella tundrae</name>
    <dbReference type="NCBI Taxonomy" id="227605"/>
    <lineage>
        <taxon>Bacteria</taxon>
        <taxon>Pseudomonadati</taxon>
        <taxon>Pseudomonadota</taxon>
        <taxon>Alphaproteobacteria</taxon>
        <taxon>Hyphomicrobiales</taxon>
        <taxon>Beijerinckiaceae</taxon>
        <taxon>Methylocella</taxon>
    </lineage>
</organism>
<accession>A0A4U8Z934</accession>
<evidence type="ECO:0000313" key="2">
    <source>
        <dbReference type="Proteomes" id="UP000294360"/>
    </source>
</evidence>
<gene>
    <name evidence="1" type="ORF">MTUNDRAET4_0199</name>
</gene>
<dbReference type="KEGG" id="mtun:MTUNDRAET4_0199.2"/>
<name>A0A4U8Z934_METTU</name>
<reference evidence="1 2" key="1">
    <citation type="submission" date="2019-03" db="EMBL/GenBank/DDBJ databases">
        <authorList>
            <person name="Kox A.R. M."/>
        </authorList>
    </citation>
    <scope>NUCLEOTIDE SEQUENCE [LARGE SCALE GENOMIC DNA]</scope>
    <source>
        <strain evidence="1">MTUNDRAET4 annotated genome</strain>
        <plasmid evidence="2">3</plasmid>
    </source>
</reference>
<dbReference type="AlphaFoldDB" id="A0A4U8Z934"/>